<proteinExistence type="predicted"/>
<protein>
    <submittedName>
        <fullName evidence="2">Uncharacterized protein</fullName>
    </submittedName>
</protein>
<dbReference type="EMBL" id="CP011114">
    <property type="protein sequence ID" value="AKG36125.1"/>
    <property type="molecule type" value="Genomic_DNA"/>
</dbReference>
<dbReference type="RefSeq" id="WP_025698438.1">
    <property type="nucleotide sequence ID" value="NZ_ASQQ01000601.1"/>
</dbReference>
<evidence type="ECO:0000256" key="1">
    <source>
        <dbReference type="SAM" id="MobiDB-lite"/>
    </source>
</evidence>
<dbReference type="Proteomes" id="UP000034189">
    <property type="component" value="Chromosome"/>
</dbReference>
<dbReference type="OrthoDB" id="1821976at2"/>
<dbReference type="AlphaFoldDB" id="A0A0F7FCP4"/>
<reference evidence="2 3" key="2">
    <citation type="journal article" date="2016" name="Genome Announc.">
        <title>Genome Sequence of a Gram-Positive Diazotroph, Paenibacillus durus Type Strain ATCC 35681.</title>
        <authorList>
            <person name="Halim M.A."/>
            <person name="Rahman A.Y."/>
            <person name="Sim K.S."/>
            <person name="Yam H.C."/>
            <person name="Rahim A.A."/>
            <person name="Ghazali A.H."/>
            <person name="Najimudin N."/>
        </authorList>
    </citation>
    <scope>NUCLEOTIDE SEQUENCE [LARGE SCALE GENOMIC DNA]</scope>
    <source>
        <strain evidence="2 3">ATCC 35681</strain>
    </source>
</reference>
<feature type="compositionally biased region" description="Basic and acidic residues" evidence="1">
    <location>
        <begin position="304"/>
        <end position="324"/>
    </location>
</feature>
<evidence type="ECO:0000313" key="2">
    <source>
        <dbReference type="EMBL" id="AKG36125.1"/>
    </source>
</evidence>
<name>A0A0F7FCP4_PAEDU</name>
<accession>A0A0F7FCP4</accession>
<feature type="region of interest" description="Disordered" evidence="1">
    <location>
        <begin position="283"/>
        <end position="333"/>
    </location>
</feature>
<reference evidence="2 3" key="1">
    <citation type="submission" date="2015-03" db="EMBL/GenBank/DDBJ databases">
        <authorList>
            <person name="Abdul Halim M."/>
        </authorList>
    </citation>
    <scope>NUCLEOTIDE SEQUENCE [LARGE SCALE GENOMIC DNA]</scope>
    <source>
        <strain evidence="2 3">ATCC 35681</strain>
    </source>
</reference>
<evidence type="ECO:0000313" key="3">
    <source>
        <dbReference type="Proteomes" id="UP000034189"/>
    </source>
</evidence>
<dbReference type="HOGENOM" id="CLU_914795_0_0_9"/>
<sequence length="333" mass="37004">MTDTAREPSISGLLNQFEVIGGPEEFGPEGLAIVVALWRKSSKLDWMQTFQMTNTELQVQTGIATRKTLNVYRSKLVEAGIIAYEPPPRGSSRGTYSINFHLVGPPKPVTSGNRSEEVGQKAVTSGNHFGNNFSEVDPKAVTSGYHFPKAVTSGNHFSPYLKKVVTSGNTVLKDLTTTITTTTGESEFADEFSEDPEFDGMIAILNAYCRMHNRFDYQVRPREREAMGKMVAGGMPVPFTIRTMEGLLQAKREREGDGFKFPTSFLYYVDGIEEAWQNSQTTSPLMAGVAPGGPSDKSQRKTKQQRELEELDRLIEEEMRREQSRSGQTGPCH</sequence>
<dbReference type="PATRIC" id="fig|1333534.5.peg.3844"/>
<gene>
    <name evidence="2" type="ORF">VK70_17450</name>
</gene>
<organism evidence="2 3">
    <name type="scientific">Paenibacillus durus ATCC 35681</name>
    <dbReference type="NCBI Taxonomy" id="1333534"/>
    <lineage>
        <taxon>Bacteria</taxon>
        <taxon>Bacillati</taxon>
        <taxon>Bacillota</taxon>
        <taxon>Bacilli</taxon>
        <taxon>Bacillales</taxon>
        <taxon>Paenibacillaceae</taxon>
        <taxon>Paenibacillus</taxon>
    </lineage>
</organism>